<dbReference type="Pfam" id="PF03993">
    <property type="entry name" value="DUF349"/>
    <property type="match status" value="3"/>
</dbReference>
<keyword evidence="1" id="KW-0175">Coiled coil</keyword>
<proteinExistence type="predicted"/>
<name>A0ABV4BK25_9GAMM</name>
<sequence length="952" mass="108408">MIFERFLKKRRVDAADPRALDREIRDSDDVAARREACRRLSGLADLRRIAAADPDAGVRDVAWARYRHLLCGLAEPRLPLDERLAELAATDDERTLEQIATTAHEPEMRHAAIERVTSAATLGQCALRDPLAGNRQTAVERLTDKAALERVAREIGKRDKRVYRLAKDRLKAMAEQEARPLRIRAQCAELCEKIERLGRFEQWEQDRGMLDLIERDWARIADEADETSRTRYDAGRARFLAAFEEYRAWNDERAAKQRALAERHAAIEALLAELNDAVASGDEVRIVALRERAEQLTTADPTAAETKKTGADKRLAEALDQLQQQLTRLRDDRAHHEQARALLVRLADTLALTQPLNKGQVLPLIQDARRLGGDRRLPADLAEALHEAGTTLEQRWQKQRQHAEQRLTQVPAKLAALTESLTAGELKRAEPLLQSLQATIDLAQASGLPRQAYGEIQHHIRATAPRVKELQSWRRWGADQQREALCQAVNELVERDLPDEALVDELRQLQTAWKSLDQGGAPADQRRWEQFQASADQVYQRCRPYLERQTAEREANRRAREQLCQELETFLDRVDWDRMDWKKAVKAEREMRRSWSELGPVEIRHRRPLERRFHAALRRLDRHLDTERTRNRHLREELIAEVEALAEQPDLDRAIEAAKACQQRWHTTVPGRKADENALWRRFRAACDLVFGRRRAQIEARTSEQQDNQASREAICDEALALATSEASASEIEQALREIDQRWRDTSHLPVPRQAAAAISQRWRNARQTVRDSLRQRKERDRRASFALLAEQAEICALVERTVTDDRPDPDDLAALKTRWSGLPRHPDEGIQTAIGARFATALAMAERGDPPPLELLAENQEEREALCLKLEILAQVDSPAERVGDRLALQVARLTERMAAGEQDPLANAAGLLAQWYLCGPAPADPALEQRFARACDALEQRGQTGDDDAS</sequence>
<dbReference type="RefSeq" id="WP_369668049.1">
    <property type="nucleotide sequence ID" value="NZ_JBDKXB010000025.1"/>
</dbReference>
<gene>
    <name evidence="2" type="ORF">ABC977_14760</name>
</gene>
<reference evidence="2 3" key="1">
    <citation type="submission" date="2024-05" db="EMBL/GenBank/DDBJ databases">
        <title>Genome Sequence and Characterization of the New Strain Purple Sulfur Bacterium of Genus Thioalkalicoccus.</title>
        <authorList>
            <person name="Bryantseva I.A."/>
            <person name="Kyndt J.A."/>
            <person name="Imhoff J.F."/>
        </authorList>
    </citation>
    <scope>NUCLEOTIDE SEQUENCE [LARGE SCALE GENOMIC DNA]</scope>
    <source>
        <strain evidence="2 3">Um2</strain>
    </source>
</reference>
<accession>A0ABV4BK25</accession>
<comment type="caution">
    <text evidence="2">The sequence shown here is derived from an EMBL/GenBank/DDBJ whole genome shotgun (WGS) entry which is preliminary data.</text>
</comment>
<dbReference type="Proteomes" id="UP001564408">
    <property type="component" value="Unassembled WGS sequence"/>
</dbReference>
<evidence type="ECO:0000256" key="1">
    <source>
        <dbReference type="SAM" id="Coils"/>
    </source>
</evidence>
<feature type="coiled-coil region" evidence="1">
    <location>
        <begin position="312"/>
        <end position="339"/>
    </location>
</feature>
<protein>
    <submittedName>
        <fullName evidence="2">DUF349 domain-containing protein</fullName>
    </submittedName>
</protein>
<dbReference type="InterPro" id="IPR007139">
    <property type="entry name" value="DUF349"/>
</dbReference>
<dbReference type="EMBL" id="JBDKXB010000025">
    <property type="protein sequence ID" value="MEY6433663.1"/>
    <property type="molecule type" value="Genomic_DNA"/>
</dbReference>
<keyword evidence="3" id="KW-1185">Reference proteome</keyword>
<evidence type="ECO:0000313" key="3">
    <source>
        <dbReference type="Proteomes" id="UP001564408"/>
    </source>
</evidence>
<organism evidence="2 3">
    <name type="scientific">Thioalkalicoccus limnaeus</name>
    <dbReference type="NCBI Taxonomy" id="120681"/>
    <lineage>
        <taxon>Bacteria</taxon>
        <taxon>Pseudomonadati</taxon>
        <taxon>Pseudomonadota</taxon>
        <taxon>Gammaproteobacteria</taxon>
        <taxon>Chromatiales</taxon>
        <taxon>Chromatiaceae</taxon>
        <taxon>Thioalkalicoccus</taxon>
    </lineage>
</organism>
<evidence type="ECO:0000313" key="2">
    <source>
        <dbReference type="EMBL" id="MEY6433663.1"/>
    </source>
</evidence>